<reference evidence="3" key="1">
    <citation type="journal article" date="2014" name="Int. J. Syst. Evol. Microbiol.">
        <title>Complete genome sequence of Corynebacterium casei LMG S-19264T (=DSM 44701T), isolated from a smear-ripened cheese.</title>
        <authorList>
            <consortium name="US DOE Joint Genome Institute (JGI-PGF)"/>
            <person name="Walter F."/>
            <person name="Albersmeier A."/>
            <person name="Kalinowski J."/>
            <person name="Ruckert C."/>
        </authorList>
    </citation>
    <scope>NUCLEOTIDE SEQUENCE</scope>
    <source>
        <strain evidence="3">JCM 3302</strain>
    </source>
</reference>
<dbReference type="Pfam" id="PF01609">
    <property type="entry name" value="DDE_Tnp_1"/>
    <property type="match status" value="1"/>
</dbReference>
<accession>A0A919E6X5</accession>
<feature type="domain" description="Transposase IS4-like" evidence="2">
    <location>
        <begin position="4"/>
        <end position="53"/>
    </location>
</feature>
<evidence type="ECO:0000256" key="1">
    <source>
        <dbReference type="SAM" id="MobiDB-lite"/>
    </source>
</evidence>
<evidence type="ECO:0000313" key="3">
    <source>
        <dbReference type="EMBL" id="GHF19803.1"/>
    </source>
</evidence>
<dbReference type="AlphaFoldDB" id="A0A919E6X5"/>
<feature type="compositionally biased region" description="Basic residues" evidence="1">
    <location>
        <begin position="121"/>
        <end position="131"/>
    </location>
</feature>
<organism evidence="3 4">
    <name type="scientific">Streptomyces spiralis</name>
    <dbReference type="NCBI Taxonomy" id="66376"/>
    <lineage>
        <taxon>Bacteria</taxon>
        <taxon>Bacillati</taxon>
        <taxon>Actinomycetota</taxon>
        <taxon>Actinomycetes</taxon>
        <taxon>Kitasatosporales</taxon>
        <taxon>Streptomycetaceae</taxon>
        <taxon>Streptomyces</taxon>
    </lineage>
</organism>
<evidence type="ECO:0000313" key="4">
    <source>
        <dbReference type="Proteomes" id="UP000641386"/>
    </source>
</evidence>
<dbReference type="Proteomes" id="UP000641386">
    <property type="component" value="Unassembled WGS sequence"/>
</dbReference>
<gene>
    <name evidence="3" type="ORF">GCM10014715_88150</name>
</gene>
<name>A0A919E6X5_9ACTN</name>
<evidence type="ECO:0000259" key="2">
    <source>
        <dbReference type="Pfam" id="PF01609"/>
    </source>
</evidence>
<proteinExistence type="predicted"/>
<comment type="caution">
    <text evidence="3">The sequence shown here is derived from an EMBL/GenBank/DDBJ whole genome shotgun (WGS) entry which is preliminary data.</text>
</comment>
<feature type="region of interest" description="Disordered" evidence="1">
    <location>
        <begin position="81"/>
        <end position="137"/>
    </location>
</feature>
<dbReference type="EMBL" id="BNBC01000094">
    <property type="protein sequence ID" value="GHF19803.1"/>
    <property type="molecule type" value="Genomic_DNA"/>
</dbReference>
<dbReference type="GO" id="GO:0003677">
    <property type="term" value="F:DNA binding"/>
    <property type="evidence" value="ECO:0007669"/>
    <property type="project" value="InterPro"/>
</dbReference>
<dbReference type="InterPro" id="IPR002559">
    <property type="entry name" value="Transposase_11"/>
</dbReference>
<sequence length="137" mass="14388">MASSGSKHHVLTEGPGIPLAVSLTGGNRNDVTQLLPLLDKVSIVDHGRVVGDASRAAVISDRRITGLSADVLAELVAEVGSRLPGKGPVPTRRPLKPVSEPPPGISPPNPMRRKNVDLRGWGRRRAARGPGRRAIGP</sequence>
<feature type="compositionally biased region" description="Pro residues" evidence="1">
    <location>
        <begin position="99"/>
        <end position="110"/>
    </location>
</feature>
<protein>
    <recommendedName>
        <fullName evidence="2">Transposase IS4-like domain-containing protein</fullName>
    </recommendedName>
</protein>
<keyword evidence="4" id="KW-1185">Reference proteome</keyword>
<dbReference type="GO" id="GO:0004803">
    <property type="term" value="F:transposase activity"/>
    <property type="evidence" value="ECO:0007669"/>
    <property type="project" value="InterPro"/>
</dbReference>
<reference evidence="3" key="2">
    <citation type="submission" date="2020-09" db="EMBL/GenBank/DDBJ databases">
        <authorList>
            <person name="Sun Q."/>
            <person name="Ohkuma M."/>
        </authorList>
    </citation>
    <scope>NUCLEOTIDE SEQUENCE</scope>
    <source>
        <strain evidence="3">JCM 3302</strain>
    </source>
</reference>
<dbReference type="GO" id="GO:0006313">
    <property type="term" value="P:DNA transposition"/>
    <property type="evidence" value="ECO:0007669"/>
    <property type="project" value="InterPro"/>
</dbReference>